<name>A0A067TLB8_GALM3</name>
<accession>A0A067TLB8</accession>
<feature type="transmembrane region" description="Helical" evidence="1">
    <location>
        <begin position="57"/>
        <end position="76"/>
    </location>
</feature>
<protein>
    <recommendedName>
        <fullName evidence="2">DUF6535 domain-containing protein</fullName>
    </recommendedName>
</protein>
<proteinExistence type="predicted"/>
<dbReference type="Pfam" id="PF20153">
    <property type="entry name" value="DUF6535"/>
    <property type="match status" value="1"/>
</dbReference>
<evidence type="ECO:0000313" key="3">
    <source>
        <dbReference type="EMBL" id="KDR83142.1"/>
    </source>
</evidence>
<dbReference type="OrthoDB" id="2756178at2759"/>
<dbReference type="EMBL" id="KL142369">
    <property type="protein sequence ID" value="KDR83142.1"/>
    <property type="molecule type" value="Genomic_DNA"/>
</dbReference>
<sequence length="221" mass="24743">MTSQKQEEKQPEPPKIWTIHDDFQFAPPKPDGDPWSILLEPLMKKDETQCDAWKEEVQNLLIFAGLFSAVVTAFIIESYKTLKPDPNDTIISLLSIIANRLDNTTTPIPILLSSTGPGSHSSPAASSIRINNFWFISLILSLATVLVGTISLQWIREHQNYPNLSPRDTYALFNMRADGLKKWHVPKIFTALPLLLQSALVLFFVGIIDFLLAFGDVGVII</sequence>
<keyword evidence="1" id="KW-0472">Membrane</keyword>
<keyword evidence="4" id="KW-1185">Reference proteome</keyword>
<gene>
    <name evidence="3" type="ORF">GALMADRAFT_57226</name>
</gene>
<dbReference type="InterPro" id="IPR045338">
    <property type="entry name" value="DUF6535"/>
</dbReference>
<evidence type="ECO:0000259" key="2">
    <source>
        <dbReference type="Pfam" id="PF20153"/>
    </source>
</evidence>
<reference evidence="4" key="1">
    <citation type="journal article" date="2014" name="Proc. Natl. Acad. Sci. U.S.A.">
        <title>Extensive sampling of basidiomycete genomes demonstrates inadequacy of the white-rot/brown-rot paradigm for wood decay fungi.</title>
        <authorList>
            <person name="Riley R."/>
            <person name="Salamov A.A."/>
            <person name="Brown D.W."/>
            <person name="Nagy L.G."/>
            <person name="Floudas D."/>
            <person name="Held B.W."/>
            <person name="Levasseur A."/>
            <person name="Lombard V."/>
            <person name="Morin E."/>
            <person name="Otillar R."/>
            <person name="Lindquist E.A."/>
            <person name="Sun H."/>
            <person name="LaButti K.M."/>
            <person name="Schmutz J."/>
            <person name="Jabbour D."/>
            <person name="Luo H."/>
            <person name="Baker S.E."/>
            <person name="Pisabarro A.G."/>
            <person name="Walton J.D."/>
            <person name="Blanchette R.A."/>
            <person name="Henrissat B."/>
            <person name="Martin F."/>
            <person name="Cullen D."/>
            <person name="Hibbett D.S."/>
            <person name="Grigoriev I.V."/>
        </authorList>
    </citation>
    <scope>NUCLEOTIDE SEQUENCE [LARGE SCALE GENOMIC DNA]</scope>
    <source>
        <strain evidence="4">CBS 339.88</strain>
    </source>
</reference>
<keyword evidence="1" id="KW-1133">Transmembrane helix</keyword>
<feature type="transmembrane region" description="Helical" evidence="1">
    <location>
        <begin position="133"/>
        <end position="155"/>
    </location>
</feature>
<keyword evidence="1" id="KW-0812">Transmembrane</keyword>
<feature type="domain" description="DUF6535" evidence="2">
    <location>
        <begin position="35"/>
        <end position="212"/>
    </location>
</feature>
<evidence type="ECO:0000256" key="1">
    <source>
        <dbReference type="SAM" id="Phobius"/>
    </source>
</evidence>
<dbReference type="Proteomes" id="UP000027222">
    <property type="component" value="Unassembled WGS sequence"/>
</dbReference>
<dbReference type="AlphaFoldDB" id="A0A067TLB8"/>
<evidence type="ECO:0000313" key="4">
    <source>
        <dbReference type="Proteomes" id="UP000027222"/>
    </source>
</evidence>
<feature type="transmembrane region" description="Helical" evidence="1">
    <location>
        <begin position="188"/>
        <end position="214"/>
    </location>
</feature>
<feature type="non-terminal residue" evidence="3">
    <location>
        <position position="221"/>
    </location>
</feature>
<dbReference type="HOGENOM" id="CLU_018688_1_1_1"/>
<organism evidence="3 4">
    <name type="scientific">Galerina marginata (strain CBS 339.88)</name>
    <dbReference type="NCBI Taxonomy" id="685588"/>
    <lineage>
        <taxon>Eukaryota</taxon>
        <taxon>Fungi</taxon>
        <taxon>Dikarya</taxon>
        <taxon>Basidiomycota</taxon>
        <taxon>Agaricomycotina</taxon>
        <taxon>Agaricomycetes</taxon>
        <taxon>Agaricomycetidae</taxon>
        <taxon>Agaricales</taxon>
        <taxon>Agaricineae</taxon>
        <taxon>Strophariaceae</taxon>
        <taxon>Galerina</taxon>
    </lineage>
</organism>